<dbReference type="EMBL" id="JAMDNP010000081">
    <property type="protein sequence ID" value="MCY9764260.1"/>
    <property type="molecule type" value="Genomic_DNA"/>
</dbReference>
<proteinExistence type="predicted"/>
<name>A0ABT4H5K8_PAEAL</name>
<reference evidence="1 2" key="1">
    <citation type="submission" date="2022-05" db="EMBL/GenBank/DDBJ databases">
        <title>Genome Sequencing of Bee-Associated Microbes.</title>
        <authorList>
            <person name="Dunlap C."/>
        </authorList>
    </citation>
    <scope>NUCLEOTIDE SEQUENCE [LARGE SCALE GENOMIC DNA]</scope>
    <source>
        <strain evidence="1 2">NRRL B-04010</strain>
    </source>
</reference>
<comment type="caution">
    <text evidence="1">The sequence shown here is derived from an EMBL/GenBank/DDBJ whole genome shotgun (WGS) entry which is preliminary data.</text>
</comment>
<evidence type="ECO:0000313" key="1">
    <source>
        <dbReference type="EMBL" id="MCY9764260.1"/>
    </source>
</evidence>
<accession>A0ABT4H5K8</accession>
<keyword evidence="2" id="KW-1185">Reference proteome</keyword>
<dbReference type="RefSeq" id="WP_005551737.1">
    <property type="nucleotide sequence ID" value="NZ_JAMDLX010000014.1"/>
</dbReference>
<dbReference type="Proteomes" id="UP001527181">
    <property type="component" value="Unassembled WGS sequence"/>
</dbReference>
<gene>
    <name evidence="1" type="ORF">M5X12_27520</name>
</gene>
<evidence type="ECO:0000313" key="2">
    <source>
        <dbReference type="Proteomes" id="UP001527181"/>
    </source>
</evidence>
<organism evidence="1 2">
    <name type="scientific">Paenibacillus alvei</name>
    <name type="common">Bacillus alvei</name>
    <dbReference type="NCBI Taxonomy" id="44250"/>
    <lineage>
        <taxon>Bacteria</taxon>
        <taxon>Bacillati</taxon>
        <taxon>Bacillota</taxon>
        <taxon>Bacilli</taxon>
        <taxon>Bacillales</taxon>
        <taxon>Paenibacillaceae</taxon>
        <taxon>Paenibacillus</taxon>
    </lineage>
</organism>
<dbReference type="GeneID" id="94492004"/>
<protein>
    <submittedName>
        <fullName evidence="1">Uncharacterized protein</fullName>
    </submittedName>
</protein>
<sequence length="72" mass="7840">MTTVEAITQKMRENYKDNPVLLMVHTLGLIDGIVAGSEEGKEAKAIETIKAVYDAYHIVASEFSSGADKILN</sequence>